<sequence length="132" mass="14667">MEQVRIRIGGDDAWLELERTDEEHWRITADWCSSLTADFTAFIGVEEAVDFTERMRSRVGDPLSGRFSAAVTPARNNPLTLKAERVDDGYAFFVRLTPNGHDEACCVQLELGPVPAGELWETFDAAHAALVA</sequence>
<evidence type="ECO:0000313" key="2">
    <source>
        <dbReference type="Proteomes" id="UP000005940"/>
    </source>
</evidence>
<gene>
    <name evidence="1" type="ORF">STSU_020705</name>
</gene>
<evidence type="ECO:0000313" key="1">
    <source>
        <dbReference type="EMBL" id="QKM69225.1"/>
    </source>
</evidence>
<name>I2N0D9_STRT9</name>
<organism evidence="1 2">
    <name type="scientific">Streptomyces tsukubensis (strain DSM 42081 / NBRC 108919 / NRRL 18488 / 9993)</name>
    <dbReference type="NCBI Taxonomy" id="1114943"/>
    <lineage>
        <taxon>Bacteria</taxon>
        <taxon>Bacillati</taxon>
        <taxon>Actinomycetota</taxon>
        <taxon>Actinomycetes</taxon>
        <taxon>Kitasatosporales</taxon>
        <taxon>Streptomycetaceae</taxon>
        <taxon>Streptomyces</taxon>
    </lineage>
</organism>
<dbReference type="RefSeq" id="WP_006348637.1">
    <property type="nucleotide sequence ID" value="NZ_CP029159.1"/>
</dbReference>
<dbReference type="Proteomes" id="UP000005940">
    <property type="component" value="Chromosome"/>
</dbReference>
<accession>I2N0D9</accession>
<proteinExistence type="predicted"/>
<dbReference type="AlphaFoldDB" id="I2N0D9"/>
<reference evidence="1 2" key="1">
    <citation type="journal article" date="2012" name="J. Bacteriol.">
        <title>Draft genome of Streptomyces tsukubaensis NRRL 18488, the producer of the clinically important immunosuppressant tacrolimus (FK506).</title>
        <authorList>
            <person name="Barreiro C."/>
            <person name="Prieto C."/>
            <person name="Sola-Landa A."/>
            <person name="Solera E."/>
            <person name="Martinez-Castro M."/>
            <person name="Perez-Redondo R."/>
            <person name="Garcia-Estrada C."/>
            <person name="Aparicio J.F."/>
            <person name="Fernandez-Martinez L.T."/>
            <person name="Santos-Aberturas J."/>
            <person name="Salehi-Najafabadi Z."/>
            <person name="Rodriguez-Garcia A."/>
            <person name="Tauch A."/>
            <person name="Martin J.F."/>
        </authorList>
    </citation>
    <scope>NUCLEOTIDE SEQUENCE [LARGE SCALE GENOMIC DNA]</scope>
    <source>
        <strain evidence="2">DSM 42081 / NBRC 108919 / NRRL 18488 / 9993</strain>
    </source>
</reference>
<dbReference type="EMBL" id="CP029159">
    <property type="protein sequence ID" value="QKM69225.1"/>
    <property type="molecule type" value="Genomic_DNA"/>
</dbReference>
<keyword evidence="2" id="KW-1185">Reference proteome</keyword>
<protein>
    <submittedName>
        <fullName evidence="1">Uncharacterized protein</fullName>
    </submittedName>
</protein>